<proteinExistence type="predicted"/>
<evidence type="ECO:0000313" key="2">
    <source>
        <dbReference type="Proteomes" id="UP001165292"/>
    </source>
</evidence>
<dbReference type="InterPro" id="IPR010982">
    <property type="entry name" value="Lambda_DNA-bd_dom_sf"/>
</dbReference>
<organism evidence="1 2">
    <name type="scientific">Stutzerimonas nitrititolerans</name>
    <dbReference type="NCBI Taxonomy" id="2482751"/>
    <lineage>
        <taxon>Bacteria</taxon>
        <taxon>Pseudomonadati</taxon>
        <taxon>Pseudomonadota</taxon>
        <taxon>Gammaproteobacteria</taxon>
        <taxon>Pseudomonadales</taxon>
        <taxon>Pseudomonadaceae</taxon>
        <taxon>Stutzerimonas</taxon>
    </lineage>
</organism>
<dbReference type="GO" id="GO:0003677">
    <property type="term" value="F:DNA binding"/>
    <property type="evidence" value="ECO:0007669"/>
    <property type="project" value="UniProtKB-KW"/>
</dbReference>
<sequence length="90" mass="10227">MREERIRALVKYLSPAVVAKKTGLDRRRWGTVAHNLKVKVRIEDMDALLDAYPEYELWIWKGDVDLAKGQISPAYAEADLKLEGQNAGSK</sequence>
<dbReference type="EMBL" id="JAMYBS010000013">
    <property type="protein sequence ID" value="MCO7545569.1"/>
    <property type="molecule type" value="Genomic_DNA"/>
</dbReference>
<name>A0AA41WM46_9GAMM</name>
<accession>A0AA41WM46</accession>
<reference evidence="1" key="1">
    <citation type="submission" date="2022-06" db="EMBL/GenBank/DDBJ databases">
        <title>Detection of beta-lactamases in bacteria of animal origin.</title>
        <authorList>
            <person name="Mlynarcik P."/>
            <person name="Zdarska V."/>
            <person name="Chudobova H."/>
            <person name="Prochazkova P."/>
            <person name="Hricova K."/>
            <person name="Mezerova K."/>
            <person name="Bardon J."/>
            <person name="Dolejska M."/>
            <person name="Sukkar I."/>
            <person name="Kolar M."/>
        </authorList>
    </citation>
    <scope>NUCLEOTIDE SEQUENCE</scope>
    <source>
        <strain evidence="1">S 300-3</strain>
    </source>
</reference>
<dbReference type="Proteomes" id="UP001165292">
    <property type="component" value="Unassembled WGS sequence"/>
</dbReference>
<protein>
    <submittedName>
        <fullName evidence="1">DNA-binding protein</fullName>
    </submittedName>
</protein>
<evidence type="ECO:0000313" key="1">
    <source>
        <dbReference type="EMBL" id="MCO7545569.1"/>
    </source>
</evidence>
<dbReference type="AlphaFoldDB" id="A0AA41WM46"/>
<gene>
    <name evidence="1" type="ORF">NJF43_12475</name>
</gene>
<dbReference type="RefSeq" id="WP_253163283.1">
    <property type="nucleotide sequence ID" value="NZ_DALZGY010000072.1"/>
</dbReference>
<keyword evidence="1" id="KW-0238">DNA-binding</keyword>
<dbReference type="Gene3D" id="1.10.260.40">
    <property type="entry name" value="lambda repressor-like DNA-binding domains"/>
    <property type="match status" value="1"/>
</dbReference>
<comment type="caution">
    <text evidence="1">The sequence shown here is derived from an EMBL/GenBank/DDBJ whole genome shotgun (WGS) entry which is preliminary data.</text>
</comment>